<dbReference type="EMBL" id="BQMJ01000041">
    <property type="protein sequence ID" value="GJQ13205.1"/>
    <property type="molecule type" value="Genomic_DNA"/>
</dbReference>
<dbReference type="Gene3D" id="2.60.40.10">
    <property type="entry name" value="Immunoglobulins"/>
    <property type="match status" value="1"/>
</dbReference>
<dbReference type="AlphaFoldDB" id="A0A9C7PZD0"/>
<reference evidence="2" key="2">
    <citation type="submission" date="2022-01" db="EMBL/GenBank/DDBJ databases">
        <authorList>
            <person name="Hirooka S."/>
            <person name="Miyagishima S.Y."/>
        </authorList>
    </citation>
    <scope>NUCLEOTIDE SEQUENCE</scope>
    <source>
        <strain evidence="2">NBRC 102759</strain>
    </source>
</reference>
<sequence length="323" mass="37829">MAPSRGSLWSYSLLDILHSVWKPKAEETSIEGLDKSLVDYSSTSLGDITVDSVHTFSNSIGNSWERVSSRSEEEELKERQRTIQGLKGIHSVDIVQDSKAHCIGVMTEFIFDSDECCSQIFLCGDWNNWEPIPMVMANDAIRWSVITPVPIGYHEFGFVTSQGVWKWSRKHPWNETKGCNWRRIRGPSKTQKWRENLSPSWWTLLGCIPLFMLLWTMIVLERFKTIFVDDTEVLSKCDYLVNECLREEEQTIDRRTNDSWWIVSQDCMFQCALKVCKMFPRTDILMIRELHWKRLFLVAITIYTVGRFLPEILWILLQYNIHS</sequence>
<feature type="transmembrane region" description="Helical" evidence="1">
    <location>
        <begin position="201"/>
        <end position="220"/>
    </location>
</feature>
<gene>
    <name evidence="2" type="ORF">GpartN1_g4996.t1</name>
</gene>
<keyword evidence="3" id="KW-1185">Reference proteome</keyword>
<accession>A0A9C7PZD0</accession>
<keyword evidence="1" id="KW-0812">Transmembrane</keyword>
<dbReference type="OrthoDB" id="6774at2759"/>
<organism evidence="2 3">
    <name type="scientific">Galdieria partita</name>
    <dbReference type="NCBI Taxonomy" id="83374"/>
    <lineage>
        <taxon>Eukaryota</taxon>
        <taxon>Rhodophyta</taxon>
        <taxon>Bangiophyceae</taxon>
        <taxon>Galdieriales</taxon>
        <taxon>Galdieriaceae</taxon>
        <taxon>Galdieria</taxon>
    </lineage>
</organism>
<keyword evidence="1" id="KW-0472">Membrane</keyword>
<comment type="caution">
    <text evidence="2">The sequence shown here is derived from an EMBL/GenBank/DDBJ whole genome shotgun (WGS) entry which is preliminary data.</text>
</comment>
<proteinExistence type="predicted"/>
<dbReference type="InterPro" id="IPR013783">
    <property type="entry name" value="Ig-like_fold"/>
</dbReference>
<keyword evidence="1" id="KW-1133">Transmembrane helix</keyword>
<protein>
    <submittedName>
        <fullName evidence="2">Uncharacterized protein</fullName>
    </submittedName>
</protein>
<evidence type="ECO:0000313" key="3">
    <source>
        <dbReference type="Proteomes" id="UP001061958"/>
    </source>
</evidence>
<reference evidence="2" key="1">
    <citation type="journal article" date="2022" name="Proc. Natl. Acad. Sci. U.S.A.">
        <title>Life cycle and functional genomics of the unicellular red alga Galdieria for elucidating algal and plant evolution and industrial use.</title>
        <authorList>
            <person name="Hirooka S."/>
            <person name="Itabashi T."/>
            <person name="Ichinose T.M."/>
            <person name="Onuma R."/>
            <person name="Fujiwara T."/>
            <person name="Yamashita S."/>
            <person name="Jong L.W."/>
            <person name="Tomita R."/>
            <person name="Iwane A.H."/>
            <person name="Miyagishima S.Y."/>
        </authorList>
    </citation>
    <scope>NUCLEOTIDE SEQUENCE</scope>
    <source>
        <strain evidence="2">NBRC 102759</strain>
    </source>
</reference>
<dbReference type="SUPFAM" id="SSF81296">
    <property type="entry name" value="E set domains"/>
    <property type="match status" value="1"/>
</dbReference>
<feature type="transmembrane region" description="Helical" evidence="1">
    <location>
        <begin position="295"/>
        <end position="317"/>
    </location>
</feature>
<dbReference type="Proteomes" id="UP001061958">
    <property type="component" value="Unassembled WGS sequence"/>
</dbReference>
<dbReference type="CDD" id="cd02859">
    <property type="entry name" value="E_set_AMPKbeta_like_N"/>
    <property type="match status" value="1"/>
</dbReference>
<name>A0A9C7PZD0_9RHOD</name>
<evidence type="ECO:0000313" key="2">
    <source>
        <dbReference type="EMBL" id="GJQ13205.1"/>
    </source>
</evidence>
<evidence type="ECO:0000256" key="1">
    <source>
        <dbReference type="SAM" id="Phobius"/>
    </source>
</evidence>
<dbReference type="InterPro" id="IPR014756">
    <property type="entry name" value="Ig_E-set"/>
</dbReference>